<keyword evidence="3" id="KW-1185">Reference proteome</keyword>
<dbReference type="Pfam" id="PF06983">
    <property type="entry name" value="3-dmu-9_3-mt"/>
    <property type="match status" value="1"/>
</dbReference>
<dbReference type="STRING" id="1168221.R7YH03"/>
<dbReference type="Gene3D" id="3.10.180.10">
    <property type="entry name" value="2,3-Dihydroxybiphenyl 1,2-Dioxygenase, domain 1"/>
    <property type="match status" value="1"/>
</dbReference>
<protein>
    <recommendedName>
        <fullName evidence="1">PhnB-like domain-containing protein</fullName>
    </recommendedName>
</protein>
<dbReference type="EMBL" id="JH767555">
    <property type="protein sequence ID" value="EON61158.1"/>
    <property type="molecule type" value="Genomic_DNA"/>
</dbReference>
<dbReference type="OrthoDB" id="10255422at2759"/>
<dbReference type="PANTHER" id="PTHR33990">
    <property type="entry name" value="PROTEIN YJDN-RELATED"/>
    <property type="match status" value="1"/>
</dbReference>
<dbReference type="GeneID" id="19897681"/>
<dbReference type="Proteomes" id="UP000016924">
    <property type="component" value="Unassembled WGS sequence"/>
</dbReference>
<evidence type="ECO:0000313" key="2">
    <source>
        <dbReference type="EMBL" id="EON61158.1"/>
    </source>
</evidence>
<dbReference type="InterPro" id="IPR029068">
    <property type="entry name" value="Glyas_Bleomycin-R_OHBP_Dase"/>
</dbReference>
<dbReference type="CDD" id="cd06588">
    <property type="entry name" value="PhnB_like"/>
    <property type="match status" value="1"/>
</dbReference>
<reference evidence="3" key="1">
    <citation type="submission" date="2012-06" db="EMBL/GenBank/DDBJ databases">
        <title>The genome sequence of Coniosporium apollinis CBS 100218.</title>
        <authorList>
            <consortium name="The Broad Institute Genome Sequencing Platform"/>
            <person name="Cuomo C."/>
            <person name="Gorbushina A."/>
            <person name="Noack S."/>
            <person name="Walker B."/>
            <person name="Young S.K."/>
            <person name="Zeng Q."/>
            <person name="Gargeya S."/>
            <person name="Fitzgerald M."/>
            <person name="Haas B."/>
            <person name="Abouelleil A."/>
            <person name="Alvarado L."/>
            <person name="Arachchi H.M."/>
            <person name="Berlin A.M."/>
            <person name="Chapman S.B."/>
            <person name="Goldberg J."/>
            <person name="Griggs A."/>
            <person name="Gujja S."/>
            <person name="Hansen M."/>
            <person name="Howarth C."/>
            <person name="Imamovic A."/>
            <person name="Larimer J."/>
            <person name="McCowan C."/>
            <person name="Montmayeur A."/>
            <person name="Murphy C."/>
            <person name="Neiman D."/>
            <person name="Pearson M."/>
            <person name="Priest M."/>
            <person name="Roberts A."/>
            <person name="Saif S."/>
            <person name="Shea T."/>
            <person name="Sisk P."/>
            <person name="Sykes S."/>
            <person name="Wortman J."/>
            <person name="Nusbaum C."/>
            <person name="Birren B."/>
        </authorList>
    </citation>
    <scope>NUCLEOTIDE SEQUENCE [LARGE SCALE GENOMIC DNA]</scope>
    <source>
        <strain evidence="3">CBS 100218</strain>
    </source>
</reference>
<dbReference type="HOGENOM" id="CLU_046006_22_1_1"/>
<dbReference type="PIRSF" id="PIRSF021700">
    <property type="entry name" value="3_dmu_93_MTrfase"/>
    <property type="match status" value="1"/>
</dbReference>
<gene>
    <name evidence="2" type="ORF">W97_00370</name>
</gene>
<dbReference type="InterPro" id="IPR009725">
    <property type="entry name" value="3_dmu_93_MTrfase"/>
</dbReference>
<dbReference type="InterPro" id="IPR028973">
    <property type="entry name" value="PhnB-like"/>
</dbReference>
<organism evidence="2 3">
    <name type="scientific">Coniosporium apollinis (strain CBS 100218)</name>
    <name type="common">Rock-inhabiting black yeast</name>
    <dbReference type="NCBI Taxonomy" id="1168221"/>
    <lineage>
        <taxon>Eukaryota</taxon>
        <taxon>Fungi</taxon>
        <taxon>Dikarya</taxon>
        <taxon>Ascomycota</taxon>
        <taxon>Pezizomycotina</taxon>
        <taxon>Dothideomycetes</taxon>
        <taxon>Dothideomycetes incertae sedis</taxon>
        <taxon>Coniosporium</taxon>
    </lineage>
</organism>
<dbReference type="AlphaFoldDB" id="R7YH03"/>
<dbReference type="eggNOG" id="ENOG502SNVF">
    <property type="taxonomic scope" value="Eukaryota"/>
</dbReference>
<accession>R7YH03</accession>
<evidence type="ECO:0000259" key="1">
    <source>
        <dbReference type="Pfam" id="PF06983"/>
    </source>
</evidence>
<proteinExistence type="predicted"/>
<feature type="domain" description="PhnB-like" evidence="1">
    <location>
        <begin position="8"/>
        <end position="125"/>
    </location>
</feature>
<name>R7YH03_CONA1</name>
<dbReference type="PANTHER" id="PTHR33990:SF2">
    <property type="entry name" value="PHNB-LIKE DOMAIN-CONTAINING PROTEIN"/>
    <property type="match status" value="1"/>
</dbReference>
<dbReference type="OMA" id="EESQCGW"/>
<dbReference type="SUPFAM" id="SSF54593">
    <property type="entry name" value="Glyoxalase/Bleomycin resistance protein/Dihydroxybiphenyl dioxygenase"/>
    <property type="match status" value="1"/>
</dbReference>
<sequence>MSLSSPLITPCLWFDNEGEEAAKFYTSIFPNSEILSVSHYSEAGHETHGQLAGKVLTVNFKISNTPFVALNGGPQFKFTEAVSFQVDCKDQAEVDYYWGKLLEGGGTESECGWLKDKFGLSWQVVPVQLKEWLSGEDKEGAKRAMEAMMKMVKMDIARLKDAFKA</sequence>
<evidence type="ECO:0000313" key="3">
    <source>
        <dbReference type="Proteomes" id="UP000016924"/>
    </source>
</evidence>
<dbReference type="RefSeq" id="XP_007776475.1">
    <property type="nucleotide sequence ID" value="XM_007778285.1"/>
</dbReference>